<feature type="compositionally biased region" description="Polar residues" evidence="3">
    <location>
        <begin position="152"/>
        <end position="165"/>
    </location>
</feature>
<evidence type="ECO:0000256" key="1">
    <source>
        <dbReference type="PROSITE-ProRule" id="PRU00175"/>
    </source>
</evidence>
<dbReference type="EMBL" id="BTGC01000003">
    <property type="protein sequence ID" value="GMM50826.1"/>
    <property type="molecule type" value="Genomic_DNA"/>
</dbReference>
<comment type="caution">
    <text evidence="6">The sequence shown here is derived from an EMBL/GenBank/DDBJ whole genome shotgun (WGS) entry which is preliminary data.</text>
</comment>
<dbReference type="InterPro" id="IPR002219">
    <property type="entry name" value="PKC_DAG/PE"/>
</dbReference>
<gene>
    <name evidence="6" type="ORF">DASB73_017840</name>
</gene>
<feature type="compositionally biased region" description="Polar residues" evidence="3">
    <location>
        <begin position="761"/>
        <end position="774"/>
    </location>
</feature>
<evidence type="ECO:0000259" key="5">
    <source>
        <dbReference type="PROSITE" id="PS50089"/>
    </source>
</evidence>
<dbReference type="InterPro" id="IPR001841">
    <property type="entry name" value="Znf_RING"/>
</dbReference>
<dbReference type="PROSITE" id="PS50089">
    <property type="entry name" value="ZF_RING_2"/>
    <property type="match status" value="1"/>
</dbReference>
<name>A0AAV5RI40_STABA</name>
<sequence>MPSKETDHVCSTSSPESNTSVDTFVQCGATNNNSCHSVAQKFEEINTENDKVHSEKTAISREFEKVSEVLSDSTTNIITPKTPKSATDIRQSRNFNAFLSQNIPGTACDASKQIYSPFCGVVDPSEATERSPNWNSIRLNIPSSDSELKDGCSSTDDNSNINLRKLPRSTTTFGNASQQFYENAGVPRTPNLGTRNTPITPVSVGSVFSPSRGHELDSSKSRECAFCMMPLEVKFSSEGIETLKCKHQVHSQCLNELIKICGDSEEHLGCPSCGKSILTTADEKTERSSWSESFPASDSESSPFGGFMPDPSHQLSKEINFKLSNLKIRNSVSPIPSPTPSYTSVRNSWHSIGATHSSGSAMSFAQMPSRSSVLSNHSSTSLNSSLSVTNAESTSSSTLSGTSTKSSTLNSNNSCLDPGSSPIISSSHSTHSVDSIRSYQSFTSNESKNTSDSGRHKAINLAQLFDSTSSEIAYCGDCIAPINFFGKAELCEESATNNHKYRVIMGIQVGKPPLKVRNNGQYRSNAKDINIGLRIKKEVGSLRYRDFYLRSLNLGLLRLRGKMRVTSPSSKAINWNCFGYLFENYLVLINDNEVIKAVLDVKNGIDKATMINTDDNVVDIKFAHNSLPPLKLSLPSVGVAYMWLSAITDQNAQFPFEPSQQYLDDYKKTVMSNFNQSRLYRAPAEIVLCIFCTTEMKALTLQHQIQDVLHSLRSCDRLSVILAAHNQIIDSMPLRAPNDPEWQEFFNILVEVVNPMKSTINGVNNGGKSSNENDSPVHEQQIKTDKVPIIYQVDNIFEKAASIIADGRVSLAASSIIMASTGVIELSSYPEVFNTSQTRIHTIGLSEDHDPISLTSLAKHSKGSYHFAKNNDSMNKIVSEIVQSECQYVLKDVKLLLKPRLGGIITSCRGINVTHDPSTRGLEIDIGDMRTNDTRTFVMEISGSKSPVDEPLMKVLMQASNIANSYKSSFGLEQTNITLGNIQTENKATINPVAEQNILSFMIRTPNSPFMPESDSFTMLNVEQCLYDAHTVVEESINALLSENLRVAYNLFSSAVSRYNIELEKLDQYNEEMTDNAERLRNDRILHTVYDVLLVTFDKYCDAIMEKSKSTKVLILKLFQDLWLLEMRKSVLDESALQSMFLSEGLCS</sequence>
<keyword evidence="2" id="KW-0175">Coiled coil</keyword>
<dbReference type="GO" id="GO:0008270">
    <property type="term" value="F:zinc ion binding"/>
    <property type="evidence" value="ECO:0007669"/>
    <property type="project" value="UniProtKB-KW"/>
</dbReference>
<feature type="compositionally biased region" description="Low complexity" evidence="3">
    <location>
        <begin position="290"/>
        <end position="304"/>
    </location>
</feature>
<keyword evidence="1" id="KW-0863">Zinc-finger</keyword>
<dbReference type="Gene3D" id="3.30.40.10">
    <property type="entry name" value="Zinc/RING finger domain, C3HC4 (zinc finger)"/>
    <property type="match status" value="1"/>
</dbReference>
<accession>A0AAV5RI40</accession>
<feature type="region of interest" description="Disordered" evidence="3">
    <location>
        <begin position="761"/>
        <end position="781"/>
    </location>
</feature>
<dbReference type="AlphaFoldDB" id="A0AAV5RI40"/>
<proteinExistence type="predicted"/>
<feature type="compositionally biased region" description="Polar residues" evidence="3">
    <location>
        <begin position="191"/>
        <end position="200"/>
    </location>
</feature>
<feature type="region of interest" description="Disordered" evidence="3">
    <location>
        <begin position="145"/>
        <end position="165"/>
    </location>
</feature>
<dbReference type="SUPFAM" id="SSF57850">
    <property type="entry name" value="RING/U-box"/>
    <property type="match status" value="1"/>
</dbReference>
<keyword evidence="1" id="KW-0479">Metal-binding</keyword>
<organism evidence="6 7">
    <name type="scientific">Starmerella bacillaris</name>
    <name type="common">Yeast</name>
    <name type="synonym">Candida zemplinina</name>
    <dbReference type="NCBI Taxonomy" id="1247836"/>
    <lineage>
        <taxon>Eukaryota</taxon>
        <taxon>Fungi</taxon>
        <taxon>Dikarya</taxon>
        <taxon>Ascomycota</taxon>
        <taxon>Saccharomycotina</taxon>
        <taxon>Dipodascomycetes</taxon>
        <taxon>Dipodascales</taxon>
        <taxon>Trichomonascaceae</taxon>
        <taxon>Starmerella</taxon>
    </lineage>
</organism>
<dbReference type="Proteomes" id="UP001362899">
    <property type="component" value="Unassembled WGS sequence"/>
</dbReference>
<feature type="region of interest" description="Disordered" evidence="3">
    <location>
        <begin position="284"/>
        <end position="310"/>
    </location>
</feature>
<evidence type="ECO:0000313" key="6">
    <source>
        <dbReference type="EMBL" id="GMM50826.1"/>
    </source>
</evidence>
<feature type="coiled-coil region" evidence="2">
    <location>
        <begin position="1056"/>
        <end position="1083"/>
    </location>
</feature>
<protein>
    <recommendedName>
        <fullName evidence="8">RING-type domain-containing protein</fullName>
    </recommendedName>
</protein>
<evidence type="ECO:0000313" key="7">
    <source>
        <dbReference type="Proteomes" id="UP001362899"/>
    </source>
</evidence>
<feature type="region of interest" description="Disordered" evidence="3">
    <location>
        <begin position="183"/>
        <end position="217"/>
    </location>
</feature>
<evidence type="ECO:0008006" key="8">
    <source>
        <dbReference type="Google" id="ProtNLM"/>
    </source>
</evidence>
<dbReference type="PROSITE" id="PS50081">
    <property type="entry name" value="ZF_DAG_PE_2"/>
    <property type="match status" value="1"/>
</dbReference>
<dbReference type="InterPro" id="IPR036465">
    <property type="entry name" value="vWFA_dom_sf"/>
</dbReference>
<keyword evidence="1" id="KW-0862">Zinc</keyword>
<dbReference type="InterPro" id="IPR013083">
    <property type="entry name" value="Znf_RING/FYVE/PHD"/>
</dbReference>
<evidence type="ECO:0000256" key="2">
    <source>
        <dbReference type="SAM" id="Coils"/>
    </source>
</evidence>
<reference evidence="6 7" key="1">
    <citation type="journal article" date="2023" name="Elife">
        <title>Identification of key yeast species and microbe-microbe interactions impacting larval growth of Drosophila in the wild.</title>
        <authorList>
            <person name="Mure A."/>
            <person name="Sugiura Y."/>
            <person name="Maeda R."/>
            <person name="Honda K."/>
            <person name="Sakurai N."/>
            <person name="Takahashi Y."/>
            <person name="Watada M."/>
            <person name="Katoh T."/>
            <person name="Gotoh A."/>
            <person name="Gotoh Y."/>
            <person name="Taniguchi I."/>
            <person name="Nakamura K."/>
            <person name="Hayashi T."/>
            <person name="Katayama T."/>
            <person name="Uemura T."/>
            <person name="Hattori Y."/>
        </authorList>
    </citation>
    <scope>NUCLEOTIDE SEQUENCE [LARGE SCALE GENOMIC DNA]</scope>
    <source>
        <strain evidence="6 7">SB-73</strain>
    </source>
</reference>
<evidence type="ECO:0000259" key="4">
    <source>
        <dbReference type="PROSITE" id="PS50081"/>
    </source>
</evidence>
<feature type="region of interest" description="Disordered" evidence="3">
    <location>
        <begin position="383"/>
        <end position="412"/>
    </location>
</feature>
<feature type="domain" description="RING-type" evidence="5">
    <location>
        <begin position="224"/>
        <end position="273"/>
    </location>
</feature>
<dbReference type="CDD" id="cd16448">
    <property type="entry name" value="RING-H2"/>
    <property type="match status" value="1"/>
</dbReference>
<dbReference type="Gene3D" id="3.40.50.410">
    <property type="entry name" value="von Willebrand factor, type A domain"/>
    <property type="match status" value="1"/>
</dbReference>
<evidence type="ECO:0000256" key="3">
    <source>
        <dbReference type="SAM" id="MobiDB-lite"/>
    </source>
</evidence>
<feature type="domain" description="Phorbol-ester/DAG-type" evidence="4">
    <location>
        <begin position="213"/>
        <end position="261"/>
    </location>
</feature>
<keyword evidence="7" id="KW-1185">Reference proteome</keyword>